<keyword evidence="1" id="KW-0479">Metal-binding</keyword>
<reference evidence="6 7" key="1">
    <citation type="submission" date="2022-01" db="EMBL/GenBank/DDBJ databases">
        <title>Desulfofustis limnae sp. nov., a novel mesophilic sulfate-reducing bacterium isolated from marsh soil.</title>
        <authorList>
            <person name="Watanabe M."/>
            <person name="Takahashi A."/>
            <person name="Kojima H."/>
            <person name="Fukui M."/>
        </authorList>
    </citation>
    <scope>NUCLEOTIDE SEQUENCE [LARGE SCALE GENOMIC DNA]</scope>
    <source>
        <strain evidence="6 7">PPLL</strain>
    </source>
</reference>
<feature type="domain" description="Formylmethanofuran dehydrogenase subunit E" evidence="5">
    <location>
        <begin position="16"/>
        <end position="150"/>
    </location>
</feature>
<dbReference type="InterPro" id="IPR026328">
    <property type="entry name" value="FmdE"/>
</dbReference>
<keyword evidence="7" id="KW-1185">Reference proteome</keyword>
<accession>A0ABM7W6M0</accession>
<dbReference type="PANTHER" id="PTHR39418">
    <property type="entry name" value="DEHYDROGENASE-RELATED"/>
    <property type="match status" value="1"/>
</dbReference>
<sequence>MSCSYAAEVIERVVSFHGHRCPGLAIGIRAAEYASREFPETSAADLVCVTETDMCGVDAIQYLTGCTFGKGNLIHRDYGKMAFSFFDRSSNRGIRLTLNNYRQDGGHEEMSGLMAKSIEGTLSREEQARLELLRRQSQTRIMELPLETLFAKQTVDGTRPRPARIMQSLTCSACNEKTMETRTRRLAGRTYCIPCFEQIEQKR</sequence>
<dbReference type="InterPro" id="IPR000962">
    <property type="entry name" value="Znf_DskA_TraR"/>
</dbReference>
<dbReference type="RefSeq" id="WP_284153576.1">
    <property type="nucleotide sequence ID" value="NZ_AP025516.1"/>
</dbReference>
<dbReference type="EMBL" id="AP025516">
    <property type="protein sequence ID" value="BDD86490.1"/>
    <property type="molecule type" value="Genomic_DNA"/>
</dbReference>
<dbReference type="Pfam" id="PF02663">
    <property type="entry name" value="FmdE"/>
    <property type="match status" value="1"/>
</dbReference>
<evidence type="ECO:0000259" key="5">
    <source>
        <dbReference type="Pfam" id="PF02663"/>
    </source>
</evidence>
<evidence type="ECO:0000256" key="2">
    <source>
        <dbReference type="ARBA" id="ARBA00022771"/>
    </source>
</evidence>
<keyword evidence="3" id="KW-0862">Zinc</keyword>
<dbReference type="Pfam" id="PF01258">
    <property type="entry name" value="zf-dskA_traR"/>
    <property type="match status" value="1"/>
</dbReference>
<dbReference type="InterPro" id="IPR053194">
    <property type="entry name" value="tRNA_methyltr_O"/>
</dbReference>
<dbReference type="Proteomes" id="UP000830055">
    <property type="component" value="Chromosome"/>
</dbReference>
<dbReference type="SUPFAM" id="SSF143555">
    <property type="entry name" value="FwdE-like"/>
    <property type="match status" value="1"/>
</dbReference>
<gene>
    <name evidence="6" type="ORF">DPPLL_08550</name>
</gene>
<evidence type="ECO:0000256" key="1">
    <source>
        <dbReference type="ARBA" id="ARBA00022723"/>
    </source>
</evidence>
<dbReference type="PIRSF" id="PIRSF006578">
    <property type="entry name" value="FwdE"/>
    <property type="match status" value="1"/>
</dbReference>
<evidence type="ECO:0000259" key="4">
    <source>
        <dbReference type="Pfam" id="PF01258"/>
    </source>
</evidence>
<evidence type="ECO:0000313" key="7">
    <source>
        <dbReference type="Proteomes" id="UP000830055"/>
    </source>
</evidence>
<organism evidence="6 7">
    <name type="scientific">Desulfofustis limnaeus</name>
    <dbReference type="NCBI Taxonomy" id="2740163"/>
    <lineage>
        <taxon>Bacteria</taxon>
        <taxon>Pseudomonadati</taxon>
        <taxon>Thermodesulfobacteriota</taxon>
        <taxon>Desulfobulbia</taxon>
        <taxon>Desulfobulbales</taxon>
        <taxon>Desulfocapsaceae</taxon>
        <taxon>Desulfofustis</taxon>
    </lineage>
</organism>
<feature type="domain" description="Zinc finger DksA/TraR C4-type" evidence="4">
    <location>
        <begin position="170"/>
        <end position="201"/>
    </location>
</feature>
<dbReference type="PANTHER" id="PTHR39418:SF1">
    <property type="entry name" value="DEHYDROGENASE"/>
    <property type="match status" value="1"/>
</dbReference>
<protein>
    <submittedName>
        <fullName evidence="6">Formylmethanofuran dehydrogenase subunit E</fullName>
    </submittedName>
</protein>
<dbReference type="Gene3D" id="3.30.1330.130">
    <property type="match status" value="1"/>
</dbReference>
<name>A0ABM7W6M0_9BACT</name>
<dbReference type="InterPro" id="IPR003814">
    <property type="entry name" value="FmdEsu_dom"/>
</dbReference>
<evidence type="ECO:0000256" key="3">
    <source>
        <dbReference type="ARBA" id="ARBA00022833"/>
    </source>
</evidence>
<proteinExistence type="predicted"/>
<keyword evidence="2" id="KW-0863">Zinc-finger</keyword>
<evidence type="ECO:0000313" key="6">
    <source>
        <dbReference type="EMBL" id="BDD86490.1"/>
    </source>
</evidence>